<dbReference type="PANTHER" id="PTHR24388">
    <property type="entry name" value="ZINC FINGER PROTEIN"/>
    <property type="match status" value="1"/>
</dbReference>
<feature type="region of interest" description="Disordered" evidence="8">
    <location>
        <begin position="158"/>
        <end position="219"/>
    </location>
</feature>
<feature type="compositionally biased region" description="Low complexity" evidence="8">
    <location>
        <begin position="178"/>
        <end position="211"/>
    </location>
</feature>
<dbReference type="RefSeq" id="XP_003869294.1">
    <property type="nucleotide sequence ID" value="XM_003869245.1"/>
</dbReference>
<dbReference type="Pfam" id="PF00096">
    <property type="entry name" value="zf-C2H2"/>
    <property type="match status" value="1"/>
</dbReference>
<evidence type="ECO:0000256" key="8">
    <source>
        <dbReference type="SAM" id="MobiDB-lite"/>
    </source>
</evidence>
<dbReference type="Gene3D" id="3.30.160.60">
    <property type="entry name" value="Classic Zinc Finger"/>
    <property type="match status" value="3"/>
</dbReference>
<evidence type="ECO:0000256" key="3">
    <source>
        <dbReference type="ARBA" id="ARBA00022737"/>
    </source>
</evidence>
<dbReference type="InterPro" id="IPR013087">
    <property type="entry name" value="Znf_C2H2_type"/>
</dbReference>
<dbReference type="InterPro" id="IPR036236">
    <property type="entry name" value="Znf_C2H2_sf"/>
</dbReference>
<dbReference type="SUPFAM" id="SSF57667">
    <property type="entry name" value="beta-beta-alpha zinc fingers"/>
    <property type="match status" value="1"/>
</dbReference>
<dbReference type="InterPro" id="IPR050527">
    <property type="entry name" value="Snail/Krueppel_Znf"/>
</dbReference>
<evidence type="ECO:0000256" key="2">
    <source>
        <dbReference type="ARBA" id="ARBA00022723"/>
    </source>
</evidence>
<accession>H8X565</accession>
<organism evidence="10 11">
    <name type="scientific">Candida orthopsilosis (strain 90-125)</name>
    <name type="common">Yeast</name>
    <dbReference type="NCBI Taxonomy" id="1136231"/>
    <lineage>
        <taxon>Eukaryota</taxon>
        <taxon>Fungi</taxon>
        <taxon>Dikarya</taxon>
        <taxon>Ascomycota</taxon>
        <taxon>Saccharomycotina</taxon>
        <taxon>Pichiomycetes</taxon>
        <taxon>Debaryomycetaceae</taxon>
        <taxon>Candida/Lodderomyces clade</taxon>
        <taxon>Candida</taxon>
    </lineage>
</organism>
<feature type="domain" description="C2H2-type" evidence="9">
    <location>
        <begin position="290"/>
        <end position="317"/>
    </location>
</feature>
<evidence type="ECO:0000256" key="7">
    <source>
        <dbReference type="PROSITE-ProRule" id="PRU00042"/>
    </source>
</evidence>
<comment type="subcellular location">
    <subcellularLocation>
        <location evidence="1">Nucleus</location>
    </subcellularLocation>
</comment>
<dbReference type="EMBL" id="HE681722">
    <property type="protein sequence ID" value="CCG23158.1"/>
    <property type="molecule type" value="Genomic_DNA"/>
</dbReference>
<dbReference type="GeneID" id="14540026"/>
<gene>
    <name evidence="10" type="ORF">CORT_0D03140</name>
</gene>
<name>H8X565_CANO9</name>
<dbReference type="Proteomes" id="UP000005018">
    <property type="component" value="Chromosome 4"/>
</dbReference>
<dbReference type="HOGENOM" id="CLU_056878_1_0_1"/>
<dbReference type="PROSITE" id="PS50157">
    <property type="entry name" value="ZINC_FINGER_C2H2_2"/>
    <property type="match status" value="3"/>
</dbReference>
<keyword evidence="11" id="KW-1185">Reference proteome</keyword>
<feature type="region of interest" description="Disordered" evidence="8">
    <location>
        <begin position="234"/>
        <end position="263"/>
    </location>
</feature>
<dbReference type="OrthoDB" id="8117402at2759"/>
<dbReference type="eggNOG" id="KOG1721">
    <property type="taxonomic scope" value="Eukaryota"/>
</dbReference>
<evidence type="ECO:0000256" key="1">
    <source>
        <dbReference type="ARBA" id="ARBA00004123"/>
    </source>
</evidence>
<keyword evidence="3" id="KW-0677">Repeat</keyword>
<reference evidence="10 11" key="1">
    <citation type="journal article" date="2012" name="PLoS ONE">
        <title>Sequence and analysis of the genome of the pathogenic yeast Candida orthopsilosis.</title>
        <authorList>
            <person name="Riccombeni A."/>
            <person name="Vidanes G."/>
            <person name="Proux-Wera E."/>
            <person name="Wolfe K.H."/>
            <person name="Butler G."/>
        </authorList>
    </citation>
    <scope>NUCLEOTIDE SEQUENCE [LARGE SCALE GENOMIC DNA]</scope>
    <source>
        <strain evidence="10 11">Co 90-125</strain>
    </source>
</reference>
<evidence type="ECO:0000259" key="9">
    <source>
        <dbReference type="PROSITE" id="PS50157"/>
    </source>
</evidence>
<dbReference type="GO" id="GO:0000978">
    <property type="term" value="F:RNA polymerase II cis-regulatory region sequence-specific DNA binding"/>
    <property type="evidence" value="ECO:0007669"/>
    <property type="project" value="TreeGrafter"/>
</dbReference>
<dbReference type="PANTHER" id="PTHR24388:SF54">
    <property type="entry name" value="PROTEIN ESCARGOT"/>
    <property type="match status" value="1"/>
</dbReference>
<dbReference type="GO" id="GO:0000981">
    <property type="term" value="F:DNA-binding transcription factor activity, RNA polymerase II-specific"/>
    <property type="evidence" value="ECO:0007669"/>
    <property type="project" value="TreeGrafter"/>
</dbReference>
<dbReference type="PROSITE" id="PS00028">
    <property type="entry name" value="ZINC_FINGER_C2H2_1"/>
    <property type="match status" value="2"/>
</dbReference>
<evidence type="ECO:0000256" key="4">
    <source>
        <dbReference type="ARBA" id="ARBA00022771"/>
    </source>
</evidence>
<keyword evidence="6" id="KW-0539">Nucleus</keyword>
<keyword evidence="2" id="KW-0479">Metal-binding</keyword>
<evidence type="ECO:0000256" key="6">
    <source>
        <dbReference type="ARBA" id="ARBA00023242"/>
    </source>
</evidence>
<evidence type="ECO:0000256" key="5">
    <source>
        <dbReference type="ARBA" id="ARBA00022833"/>
    </source>
</evidence>
<feature type="compositionally biased region" description="Basic residues" evidence="8">
    <location>
        <begin position="235"/>
        <end position="244"/>
    </location>
</feature>
<dbReference type="GO" id="GO:0005634">
    <property type="term" value="C:nucleus"/>
    <property type="evidence" value="ECO:0007669"/>
    <property type="project" value="UniProtKB-SubCell"/>
</dbReference>
<keyword evidence="5" id="KW-0862">Zinc</keyword>
<feature type="domain" description="C2H2-type" evidence="9">
    <location>
        <begin position="262"/>
        <end position="289"/>
    </location>
</feature>
<protein>
    <submittedName>
        <fullName evidence="10">Crz2 transcription factor</fullName>
    </submittedName>
</protein>
<evidence type="ECO:0000313" key="10">
    <source>
        <dbReference type="EMBL" id="CCG23158.1"/>
    </source>
</evidence>
<keyword evidence="4 7" id="KW-0863">Zinc-finger</keyword>
<dbReference type="AlphaFoldDB" id="H8X565"/>
<evidence type="ECO:0000313" key="11">
    <source>
        <dbReference type="Proteomes" id="UP000005018"/>
    </source>
</evidence>
<dbReference type="KEGG" id="cot:CORT_0D03140"/>
<proteinExistence type="predicted"/>
<dbReference type="SMART" id="SM00355">
    <property type="entry name" value="ZnF_C2H2"/>
    <property type="match status" value="2"/>
</dbReference>
<sequence>MALFEQTSNIDNVQLTSAQMNLQYPQGGGSRNGYTYNSNNFNGTESASYQTGANYSFIPEYKPYMQYQQPQSNNYLQTQSHLKPHYQQPSQPQQHQLPSINILQTQAPLQNQQDMAYSHGMSAPNINLPCFGQEYSTGQPYIPLPNYVAGANGNAKYTNNPQQRFPLSPASLPDKNTSLPSVGSSVSSAVSSQYSYPMSQTHQQQQQQQHTLPTPVSESNIDYSSLVSYTISPSLKRKRRKKNDKSKLSSTIQNPTAEEESYPCPSCDKVFLKPYNLKSHLRSHSNEKPYACAHCSKRFCRSHDRKRHEQLHKGAKNFSCEGYLKDGITKWGCGKKFARSDALARHFRTETGWMCIRPLMDEAKRLEENDTATGVDAFPVGAPTSVMLAMGGASGINSLNTDYKGYTDDDYDNSNMIRRMIHNR</sequence>
<feature type="domain" description="C2H2-type" evidence="9">
    <location>
        <begin position="318"/>
        <end position="352"/>
    </location>
</feature>
<dbReference type="GO" id="GO:0008270">
    <property type="term" value="F:zinc ion binding"/>
    <property type="evidence" value="ECO:0007669"/>
    <property type="project" value="UniProtKB-KW"/>
</dbReference>